<evidence type="ECO:0000256" key="8">
    <source>
        <dbReference type="ARBA" id="ARBA00022884"/>
    </source>
</evidence>
<evidence type="ECO:0000256" key="10">
    <source>
        <dbReference type="ARBA" id="ARBA00022918"/>
    </source>
</evidence>
<proteinExistence type="predicted"/>
<evidence type="ECO:0000256" key="14">
    <source>
        <dbReference type="ARBA" id="ARBA00049244"/>
    </source>
</evidence>
<dbReference type="InterPro" id="IPR012337">
    <property type="entry name" value="RNaseH-like_sf"/>
</dbReference>
<evidence type="ECO:0000256" key="1">
    <source>
        <dbReference type="ARBA" id="ARBA00022578"/>
    </source>
</evidence>
<evidence type="ECO:0000256" key="13">
    <source>
        <dbReference type="ARBA" id="ARBA00048173"/>
    </source>
</evidence>
<comment type="caution">
    <text evidence="17">The sequence shown here is derived from an EMBL/GenBank/DDBJ whole genome shotgun (WGS) entry which is preliminary data.</text>
</comment>
<dbReference type="InterPro" id="IPR036397">
    <property type="entry name" value="RNaseH_sf"/>
</dbReference>
<feature type="compositionally biased region" description="Polar residues" evidence="15">
    <location>
        <begin position="209"/>
        <end position="229"/>
    </location>
</feature>
<dbReference type="PANTHER" id="PTHR42648">
    <property type="entry name" value="TRANSPOSASE, PUTATIVE-RELATED"/>
    <property type="match status" value="1"/>
</dbReference>
<dbReference type="GO" id="GO:0003723">
    <property type="term" value="F:RNA binding"/>
    <property type="evidence" value="ECO:0007669"/>
    <property type="project" value="UniProtKB-KW"/>
</dbReference>
<evidence type="ECO:0000256" key="15">
    <source>
        <dbReference type="SAM" id="MobiDB-lite"/>
    </source>
</evidence>
<keyword evidence="12" id="KW-0233">DNA recombination</keyword>
<dbReference type="GO" id="GO:0006310">
    <property type="term" value="P:DNA recombination"/>
    <property type="evidence" value="ECO:0007669"/>
    <property type="project" value="UniProtKB-KW"/>
</dbReference>
<dbReference type="Pfam" id="PF00665">
    <property type="entry name" value="rve"/>
    <property type="match status" value="1"/>
</dbReference>
<keyword evidence="8" id="KW-0694">RNA-binding</keyword>
<dbReference type="GO" id="GO:0004519">
    <property type="term" value="F:endonuclease activity"/>
    <property type="evidence" value="ECO:0007669"/>
    <property type="project" value="UniProtKB-KW"/>
</dbReference>
<evidence type="ECO:0000313" key="17">
    <source>
        <dbReference type="EMBL" id="MBW0573243.1"/>
    </source>
</evidence>
<feature type="domain" description="Integrase catalytic" evidence="16">
    <location>
        <begin position="468"/>
        <end position="633"/>
    </location>
</feature>
<dbReference type="GO" id="GO:0003887">
    <property type="term" value="F:DNA-directed DNA polymerase activity"/>
    <property type="evidence" value="ECO:0007669"/>
    <property type="project" value="UniProtKB-KW"/>
</dbReference>
<keyword evidence="1" id="KW-0815">Transposition</keyword>
<dbReference type="GO" id="GO:0016787">
    <property type="term" value="F:hydrolase activity"/>
    <property type="evidence" value="ECO:0007669"/>
    <property type="project" value="UniProtKB-KW"/>
</dbReference>
<name>A0A9Q3PT63_9BASI</name>
<keyword evidence="7" id="KW-0460">Magnesium</keyword>
<keyword evidence="9" id="KW-0229">DNA integration</keyword>
<evidence type="ECO:0000256" key="11">
    <source>
        <dbReference type="ARBA" id="ARBA00022932"/>
    </source>
</evidence>
<dbReference type="SUPFAM" id="SSF53098">
    <property type="entry name" value="Ribonuclease H-like"/>
    <property type="match status" value="1"/>
</dbReference>
<dbReference type="InterPro" id="IPR025724">
    <property type="entry name" value="GAG-pre-integrase_dom"/>
</dbReference>
<evidence type="ECO:0000256" key="5">
    <source>
        <dbReference type="ARBA" id="ARBA00022759"/>
    </source>
</evidence>
<dbReference type="GO" id="GO:0032196">
    <property type="term" value="P:transposition"/>
    <property type="evidence" value="ECO:0007669"/>
    <property type="project" value="UniProtKB-KW"/>
</dbReference>
<comment type="catalytic activity">
    <reaction evidence="13">
        <text>DNA(n) + a 2'-deoxyribonucleoside 5'-triphosphate = DNA(n+1) + diphosphate</text>
        <dbReference type="Rhea" id="RHEA:22508"/>
        <dbReference type="Rhea" id="RHEA-COMP:17339"/>
        <dbReference type="Rhea" id="RHEA-COMP:17340"/>
        <dbReference type="ChEBI" id="CHEBI:33019"/>
        <dbReference type="ChEBI" id="CHEBI:61560"/>
        <dbReference type="ChEBI" id="CHEBI:173112"/>
        <dbReference type="EC" id="2.7.7.49"/>
    </reaction>
</comment>
<evidence type="ECO:0000256" key="9">
    <source>
        <dbReference type="ARBA" id="ARBA00022908"/>
    </source>
</evidence>
<keyword evidence="2" id="KW-0548">Nucleotidyltransferase</keyword>
<keyword evidence="3" id="KW-0540">Nuclease</keyword>
<dbReference type="GO" id="GO:0015074">
    <property type="term" value="P:DNA integration"/>
    <property type="evidence" value="ECO:0007669"/>
    <property type="project" value="UniProtKB-KW"/>
</dbReference>
<sequence length="663" mass="75331">MPIESGIPIPIEESSDDEVHLKTKMIILNQNNWVQWSCQMENYLTARCYDDLLIAPSEEMKSTPKFKQKNSSALSLLWGCVSRELEGILLDNRTSFYDTWEALGKVCGKISIVVICESFRELMTLRYDPETSLQDHICKFQKVLARHNSITTDKELGMSVSSTMAAAAFLSSLNGDRELTGLIQTLYDLKPFTMSTVVHRVSIEHSRRQQSNDQALFAGDSSTKTQPKFRQNEPRNKGKNRKYPKKPEKGIVSNNELKKSESDKRFESLEKMISRLQATINKQAVHLVNEDKTVQNNSDSDTFMIQEDFIFSTDENKIYLDSGVGKLVVNDLSLLTNVMEINHQINTYGNPVHISHQGCLKFKNLSIHPVYYAPNGPVNLLSVSQLLDNGIKPVLKNNNFLLKKASFQAFVATDNKDWHTLLGHPSDSYLNQLLKEGKISGKLLSSKKCEICQQTKIQQRPHNNHLPKSPSPFHRLHVDTLEITPITHQGYRYVLVIVNDFSRFNRICLLKKKGKAEGYLKAFINEVSNKVETVPAFIHTDRGGEFDSNSFRLFLHEKGISLERGPANSPQTNGIAERFNQTLLTKTRCLLAQSKIPIELWNKAAKHASLLINHLPHKALGMRKPYDLLEESEKTLSPKLDFKKLIPFGIKVMVHKKNTESKL</sequence>
<protein>
    <recommendedName>
        <fullName evidence="16">Integrase catalytic domain-containing protein</fullName>
    </recommendedName>
</protein>
<keyword evidence="4" id="KW-0479">Metal-binding</keyword>
<keyword evidence="6" id="KW-0378">Hydrolase</keyword>
<keyword evidence="11" id="KW-0808">Transferase</keyword>
<dbReference type="GO" id="GO:0005634">
    <property type="term" value="C:nucleus"/>
    <property type="evidence" value="ECO:0007669"/>
    <property type="project" value="UniProtKB-ARBA"/>
</dbReference>
<dbReference type="GO" id="GO:0046872">
    <property type="term" value="F:metal ion binding"/>
    <property type="evidence" value="ECO:0007669"/>
    <property type="project" value="UniProtKB-KW"/>
</dbReference>
<dbReference type="OrthoDB" id="2506384at2759"/>
<dbReference type="GO" id="GO:0003964">
    <property type="term" value="F:RNA-directed DNA polymerase activity"/>
    <property type="evidence" value="ECO:0007669"/>
    <property type="project" value="UniProtKB-KW"/>
</dbReference>
<evidence type="ECO:0000256" key="2">
    <source>
        <dbReference type="ARBA" id="ARBA00022695"/>
    </source>
</evidence>
<reference evidence="17" key="1">
    <citation type="submission" date="2021-03" db="EMBL/GenBank/DDBJ databases">
        <title>Draft genome sequence of rust myrtle Austropuccinia psidii MF-1, a brazilian biotype.</title>
        <authorList>
            <person name="Quecine M.C."/>
            <person name="Pachon D.M.R."/>
            <person name="Bonatelli M.L."/>
            <person name="Correr F.H."/>
            <person name="Franceschini L.M."/>
            <person name="Leite T.F."/>
            <person name="Margarido G.R.A."/>
            <person name="Almeida C.A."/>
            <person name="Ferrarezi J.A."/>
            <person name="Labate C.A."/>
        </authorList>
    </citation>
    <scope>NUCLEOTIDE SEQUENCE</scope>
    <source>
        <strain evidence="17">MF-1</strain>
    </source>
</reference>
<dbReference type="InterPro" id="IPR039537">
    <property type="entry name" value="Retrotran_Ty1/copia-like"/>
</dbReference>
<evidence type="ECO:0000313" key="18">
    <source>
        <dbReference type="Proteomes" id="UP000765509"/>
    </source>
</evidence>
<dbReference type="AlphaFoldDB" id="A0A9Q3PT63"/>
<keyword evidence="18" id="KW-1185">Reference proteome</keyword>
<evidence type="ECO:0000259" key="16">
    <source>
        <dbReference type="PROSITE" id="PS50994"/>
    </source>
</evidence>
<evidence type="ECO:0000256" key="4">
    <source>
        <dbReference type="ARBA" id="ARBA00022723"/>
    </source>
</evidence>
<dbReference type="Pfam" id="PF13976">
    <property type="entry name" value="gag_pre-integrs"/>
    <property type="match status" value="1"/>
</dbReference>
<gene>
    <name evidence="17" type="ORF">O181_112958</name>
</gene>
<evidence type="ECO:0000256" key="6">
    <source>
        <dbReference type="ARBA" id="ARBA00022801"/>
    </source>
</evidence>
<dbReference type="Proteomes" id="UP000765509">
    <property type="component" value="Unassembled WGS sequence"/>
</dbReference>
<feature type="region of interest" description="Disordered" evidence="15">
    <location>
        <begin position="204"/>
        <end position="259"/>
    </location>
</feature>
<evidence type="ECO:0000256" key="7">
    <source>
        <dbReference type="ARBA" id="ARBA00022842"/>
    </source>
</evidence>
<keyword evidence="10" id="KW-0695">RNA-directed DNA polymerase</keyword>
<comment type="catalytic activity">
    <reaction evidence="14">
        <text>DNA(n) + a 2'-deoxyribonucleoside 5'-triphosphate = DNA(n+1) + diphosphate</text>
        <dbReference type="Rhea" id="RHEA:22508"/>
        <dbReference type="Rhea" id="RHEA-COMP:17339"/>
        <dbReference type="Rhea" id="RHEA-COMP:17340"/>
        <dbReference type="ChEBI" id="CHEBI:33019"/>
        <dbReference type="ChEBI" id="CHEBI:61560"/>
        <dbReference type="ChEBI" id="CHEBI:173112"/>
        <dbReference type="EC" id="2.7.7.7"/>
    </reaction>
</comment>
<organism evidence="17 18">
    <name type="scientific">Austropuccinia psidii MF-1</name>
    <dbReference type="NCBI Taxonomy" id="1389203"/>
    <lineage>
        <taxon>Eukaryota</taxon>
        <taxon>Fungi</taxon>
        <taxon>Dikarya</taxon>
        <taxon>Basidiomycota</taxon>
        <taxon>Pucciniomycotina</taxon>
        <taxon>Pucciniomycetes</taxon>
        <taxon>Pucciniales</taxon>
        <taxon>Sphaerophragmiaceae</taxon>
        <taxon>Austropuccinia</taxon>
    </lineage>
</organism>
<keyword evidence="11" id="KW-0239">DNA-directed DNA polymerase</keyword>
<dbReference type="Gene3D" id="3.30.420.10">
    <property type="entry name" value="Ribonuclease H-like superfamily/Ribonuclease H"/>
    <property type="match status" value="1"/>
</dbReference>
<keyword evidence="5" id="KW-0255">Endonuclease</keyword>
<evidence type="ECO:0000256" key="12">
    <source>
        <dbReference type="ARBA" id="ARBA00023172"/>
    </source>
</evidence>
<evidence type="ECO:0000256" key="3">
    <source>
        <dbReference type="ARBA" id="ARBA00022722"/>
    </source>
</evidence>
<dbReference type="EMBL" id="AVOT02091685">
    <property type="protein sequence ID" value="MBW0573243.1"/>
    <property type="molecule type" value="Genomic_DNA"/>
</dbReference>
<dbReference type="PROSITE" id="PS50994">
    <property type="entry name" value="INTEGRASE"/>
    <property type="match status" value="1"/>
</dbReference>
<dbReference type="PANTHER" id="PTHR42648:SF11">
    <property type="entry name" value="TRANSPOSON TY4-P GAG-POL POLYPROTEIN"/>
    <property type="match status" value="1"/>
</dbReference>
<accession>A0A9Q3PT63</accession>
<dbReference type="InterPro" id="IPR001584">
    <property type="entry name" value="Integrase_cat-core"/>
</dbReference>